<dbReference type="Pfam" id="PF00535">
    <property type="entry name" value="Glycos_transf_2"/>
    <property type="match status" value="1"/>
</dbReference>
<dbReference type="eggNOG" id="COG1216">
    <property type="taxonomic scope" value="Bacteria"/>
</dbReference>
<organism evidence="3 4">
    <name type="scientific">Prevotella corporis</name>
    <dbReference type="NCBI Taxonomy" id="28128"/>
    <lineage>
        <taxon>Bacteria</taxon>
        <taxon>Pseudomonadati</taxon>
        <taxon>Bacteroidota</taxon>
        <taxon>Bacteroidia</taxon>
        <taxon>Bacteroidales</taxon>
        <taxon>Prevotellaceae</taxon>
        <taxon>Prevotella</taxon>
    </lineage>
</organism>
<dbReference type="PANTHER" id="PTHR43179">
    <property type="entry name" value="RHAMNOSYLTRANSFERASE WBBL"/>
    <property type="match status" value="1"/>
</dbReference>
<sequence>MKLSIIIVNYNVKYYLAQCLTSVVRATNGIDSEIIVVDNHSRDGSVEYIEQNFPKVRCISSIHNLGFARANNIAIRQSRGDYVLLLNPDTIVGESTLKESVQFMDEHLDAGGLGVMMLKSDGEKAKESRRGLPTPMVAFYKIIGLCKCFPKHPKFGHYYMSDLPWDSPEQIEVVSGAYCLLRKSALDKTGLLDETFFMYGEDIDLSYRLLKNGYKNWYLPVPILHYKGESTQKSSFRYVHVFYDAMLIFFRKHYGGMSTFLSVPIKFAIYCQAFTSLCRMLYSKSTKALGFFRPSGENYANYLFIGEEASIDKCKEIIDSRGLAAKYVMGNSQSMPNGHLDCEELLISDKINYIVYDIGAYSYDEILNIFSRRPINNVYIGTFDKSSGYIITSEEILTHG</sequence>
<dbReference type="Pfam" id="PF13632">
    <property type="entry name" value="Glyco_trans_2_3"/>
    <property type="match status" value="1"/>
</dbReference>
<dbReference type="CDD" id="cd04186">
    <property type="entry name" value="GT_2_like_c"/>
    <property type="match status" value="1"/>
</dbReference>
<evidence type="ECO:0000259" key="2">
    <source>
        <dbReference type="Pfam" id="PF13632"/>
    </source>
</evidence>
<protein>
    <submittedName>
        <fullName evidence="3">Glycosyltransferase, group 2 family protein</fullName>
    </submittedName>
</protein>
<dbReference type="AlphaFoldDB" id="A0A133PZ52"/>
<dbReference type="InterPro" id="IPR001173">
    <property type="entry name" value="Glyco_trans_2-like"/>
</dbReference>
<dbReference type="STRING" id="28128.HMPREF3226_01989"/>
<dbReference type="Proteomes" id="UP000070533">
    <property type="component" value="Unassembled WGS sequence"/>
</dbReference>
<dbReference type="EMBL" id="LRQG01000179">
    <property type="protein sequence ID" value="KXA35681.1"/>
    <property type="molecule type" value="Genomic_DNA"/>
</dbReference>
<proteinExistence type="predicted"/>
<reference evidence="4" key="1">
    <citation type="submission" date="2016-01" db="EMBL/GenBank/DDBJ databases">
        <authorList>
            <person name="Mitreva M."/>
            <person name="Pepin K.H."/>
            <person name="Mihindukulasuriya K.A."/>
            <person name="Fulton R."/>
            <person name="Fronick C."/>
            <person name="O'Laughlin M."/>
            <person name="Miner T."/>
            <person name="Herter B."/>
            <person name="Rosa B.A."/>
            <person name="Cordes M."/>
            <person name="Tomlinson C."/>
            <person name="Wollam A."/>
            <person name="Palsikar V.B."/>
            <person name="Mardis E.R."/>
            <person name="Wilson R.K."/>
        </authorList>
    </citation>
    <scope>NUCLEOTIDE SEQUENCE [LARGE SCALE GENOMIC DNA]</scope>
    <source>
        <strain evidence="4">MJR7716</strain>
    </source>
</reference>
<evidence type="ECO:0000313" key="3">
    <source>
        <dbReference type="EMBL" id="KXA35681.1"/>
    </source>
</evidence>
<comment type="caution">
    <text evidence="3">The sequence shown here is derived from an EMBL/GenBank/DDBJ whole genome shotgun (WGS) entry which is preliminary data.</text>
</comment>
<dbReference type="RefSeq" id="WP_025877583.1">
    <property type="nucleotide sequence ID" value="NZ_BAAAXP010000066.1"/>
</dbReference>
<evidence type="ECO:0000259" key="1">
    <source>
        <dbReference type="Pfam" id="PF00535"/>
    </source>
</evidence>
<dbReference type="Gene3D" id="3.90.550.10">
    <property type="entry name" value="Spore Coat Polysaccharide Biosynthesis Protein SpsA, Chain A"/>
    <property type="match status" value="1"/>
</dbReference>
<dbReference type="PATRIC" id="fig|28128.5.peg.2048"/>
<keyword evidence="3" id="KW-0808">Transferase</keyword>
<gene>
    <name evidence="3" type="ORF">HMPREF3226_01989</name>
</gene>
<dbReference type="GO" id="GO:0016740">
    <property type="term" value="F:transferase activity"/>
    <property type="evidence" value="ECO:0007669"/>
    <property type="project" value="UniProtKB-KW"/>
</dbReference>
<keyword evidence="4" id="KW-1185">Reference proteome</keyword>
<dbReference type="InterPro" id="IPR029044">
    <property type="entry name" value="Nucleotide-diphossugar_trans"/>
</dbReference>
<accession>A0A133PZ52</accession>
<dbReference type="OrthoDB" id="9771846at2"/>
<feature type="domain" description="Glycosyltransferase 2-like" evidence="2">
    <location>
        <begin position="174"/>
        <end position="269"/>
    </location>
</feature>
<evidence type="ECO:0000313" key="4">
    <source>
        <dbReference type="Proteomes" id="UP000070533"/>
    </source>
</evidence>
<feature type="domain" description="Glycosyltransferase 2-like" evidence="1">
    <location>
        <begin position="4"/>
        <end position="144"/>
    </location>
</feature>
<name>A0A133PZ52_9BACT</name>
<dbReference type="SUPFAM" id="SSF53448">
    <property type="entry name" value="Nucleotide-diphospho-sugar transferases"/>
    <property type="match status" value="1"/>
</dbReference>
<dbReference type="PANTHER" id="PTHR43179:SF7">
    <property type="entry name" value="RHAMNOSYLTRANSFERASE WBBL"/>
    <property type="match status" value="1"/>
</dbReference>